<gene>
    <name evidence="1" type="ORF">O6P32_12215</name>
</gene>
<dbReference type="Proteomes" id="UP001141933">
    <property type="component" value="Unassembled WGS sequence"/>
</dbReference>
<dbReference type="EMBL" id="JAPZVM010000012">
    <property type="protein sequence ID" value="MCZ8373460.1"/>
    <property type="molecule type" value="Genomic_DNA"/>
</dbReference>
<comment type="caution">
    <text evidence="1">The sequence shown here is derived from an EMBL/GenBank/DDBJ whole genome shotgun (WGS) entry which is preliminary data.</text>
</comment>
<sequence>MKTFADYLFIALLTLLPFSFTSCDGDDDLEGNSDFIELTFNGKTYKESIPVFGYVFLEDVFTDSEGRGITITNVSIDAFEKYGFSFMPSIGHFARKADWEFAKTGECLHKYDFGNIWEGEFDVENFTLVTELEIYADGTFYGLMDGKHYVNSIKEVKDGVQVEGIFSGTYYCSENRGECEIHGRYRMTLNVI</sequence>
<name>A0ABT4PK94_9BACT</name>
<reference evidence="1" key="1">
    <citation type="submission" date="2022-12" db="EMBL/GenBank/DDBJ databases">
        <title>Phocaeicola acetigenes sp. nov., isolated feces from a healthy human.</title>
        <authorList>
            <person name="Do H."/>
            <person name="Ha Y.B."/>
            <person name="Kim J.-S."/>
            <person name="Suh M.K."/>
            <person name="Kim H.S."/>
            <person name="Lee J.-S."/>
        </authorList>
    </citation>
    <scope>NUCLEOTIDE SEQUENCE</scope>
    <source>
        <strain evidence="1">KGMB11183</strain>
    </source>
</reference>
<organism evidence="1 2">
    <name type="scientific">Phocaeicola acetigenes</name>
    <dbReference type="NCBI Taxonomy" id="3016083"/>
    <lineage>
        <taxon>Bacteria</taxon>
        <taxon>Pseudomonadati</taxon>
        <taxon>Bacteroidota</taxon>
        <taxon>Bacteroidia</taxon>
        <taxon>Bacteroidales</taxon>
        <taxon>Bacteroidaceae</taxon>
        <taxon>Phocaeicola</taxon>
    </lineage>
</organism>
<keyword evidence="2" id="KW-1185">Reference proteome</keyword>
<dbReference type="RefSeq" id="WP_269878788.1">
    <property type="nucleotide sequence ID" value="NZ_JAPZVM010000012.1"/>
</dbReference>
<evidence type="ECO:0000313" key="1">
    <source>
        <dbReference type="EMBL" id="MCZ8373460.1"/>
    </source>
</evidence>
<dbReference type="PROSITE" id="PS51257">
    <property type="entry name" value="PROKAR_LIPOPROTEIN"/>
    <property type="match status" value="1"/>
</dbReference>
<accession>A0ABT4PK94</accession>
<evidence type="ECO:0008006" key="3">
    <source>
        <dbReference type="Google" id="ProtNLM"/>
    </source>
</evidence>
<protein>
    <recommendedName>
        <fullName evidence="3">DUF5125 domain-containing protein</fullName>
    </recommendedName>
</protein>
<proteinExistence type="predicted"/>
<evidence type="ECO:0000313" key="2">
    <source>
        <dbReference type="Proteomes" id="UP001141933"/>
    </source>
</evidence>